<comment type="caution">
    <text evidence="1">The sequence shown here is derived from an EMBL/GenBank/DDBJ whole genome shotgun (WGS) entry which is preliminary data.</text>
</comment>
<dbReference type="EMBL" id="CM047736">
    <property type="protein sequence ID" value="KAJ0054638.1"/>
    <property type="molecule type" value="Genomic_DNA"/>
</dbReference>
<evidence type="ECO:0000313" key="1">
    <source>
        <dbReference type="EMBL" id="KAJ0054638.1"/>
    </source>
</evidence>
<accession>A0ACC0ZP98</accession>
<organism evidence="1 2">
    <name type="scientific">Pistacia integerrima</name>
    <dbReference type="NCBI Taxonomy" id="434235"/>
    <lineage>
        <taxon>Eukaryota</taxon>
        <taxon>Viridiplantae</taxon>
        <taxon>Streptophyta</taxon>
        <taxon>Embryophyta</taxon>
        <taxon>Tracheophyta</taxon>
        <taxon>Spermatophyta</taxon>
        <taxon>Magnoliopsida</taxon>
        <taxon>eudicotyledons</taxon>
        <taxon>Gunneridae</taxon>
        <taxon>Pentapetalae</taxon>
        <taxon>rosids</taxon>
        <taxon>malvids</taxon>
        <taxon>Sapindales</taxon>
        <taxon>Anacardiaceae</taxon>
        <taxon>Pistacia</taxon>
    </lineage>
</organism>
<keyword evidence="2" id="KW-1185">Reference proteome</keyword>
<gene>
    <name evidence="1" type="ORF">Pint_02487</name>
</gene>
<proteinExistence type="predicted"/>
<evidence type="ECO:0000313" key="2">
    <source>
        <dbReference type="Proteomes" id="UP001163603"/>
    </source>
</evidence>
<sequence length="322" mass="34547">MMKLWRSSGVAVVVVVVVLAMLEVKGSWAQDAACLNQLVACMPYLDGRNDVPDSCCDPLKSVIKSKPQCLCALISNEGSTQAEQAGINVTEAQQLPGKCGQHVNPLTCLKGSSSSGSKSSMQDSSASVLLMQSKSLMVAMVLAVTLQIFCSGVPPPFCFRLCIKFKKNRDSVHSPRDALIAVLMFIPSWRCVSRLGILIAVVFHTLPMALIKACPTLSSEKSWFQYEEGRDSPSDARNVILVVVTLIATVTFQAGVNPSGGVWQDDDGGGVPSRAIFASQICVATAAMLVTYASTLYAVTLDDYVNLIYVLIAVDLPFVIRC</sequence>
<name>A0ACC0ZP98_9ROSI</name>
<protein>
    <submittedName>
        <fullName evidence="1">Uncharacterized protein</fullName>
    </submittedName>
</protein>
<reference evidence="2" key="1">
    <citation type="journal article" date="2023" name="G3 (Bethesda)">
        <title>Genome assembly and association tests identify interacting loci associated with vigor, precocity, and sex in interspecific pistachio rootstocks.</title>
        <authorList>
            <person name="Palmer W."/>
            <person name="Jacygrad E."/>
            <person name="Sagayaradj S."/>
            <person name="Cavanaugh K."/>
            <person name="Han R."/>
            <person name="Bertier L."/>
            <person name="Beede B."/>
            <person name="Kafkas S."/>
            <person name="Golino D."/>
            <person name="Preece J."/>
            <person name="Michelmore R."/>
        </authorList>
    </citation>
    <scope>NUCLEOTIDE SEQUENCE [LARGE SCALE GENOMIC DNA]</scope>
</reference>
<dbReference type="Proteomes" id="UP001163603">
    <property type="component" value="Chromosome 1"/>
</dbReference>